<evidence type="ECO:0000313" key="3">
    <source>
        <dbReference type="Proteomes" id="UP000799118"/>
    </source>
</evidence>
<evidence type="ECO:0000313" key="2">
    <source>
        <dbReference type="EMBL" id="KAE9392627.1"/>
    </source>
</evidence>
<sequence length="227" mass="25279">MTSTDIASLFAELPENRKREGTPPIDNVDNNAQPRSEVESTPNSQHNASYSSAITYGIKPKTRVEDANLHLRGDLESMRTLPAKEWALTIFGEVPAKDVSTISEEVEAKLNRYLDQTNRQCKEPELYPSLVALLNKIGSDGSDKVFYTQDPVPVRGSFVSQKPDIGMLFKALAVDENNMLKILSAKQKKMGRVFYALLLAIVEAKHRKGELLGAKYKRESSFFLGST</sequence>
<accession>A0A6A4H650</accession>
<evidence type="ECO:0000256" key="1">
    <source>
        <dbReference type="SAM" id="MobiDB-lite"/>
    </source>
</evidence>
<gene>
    <name evidence="2" type="ORF">BT96DRAFT_265397</name>
</gene>
<protein>
    <submittedName>
        <fullName evidence="2">Uncharacterized protein</fullName>
    </submittedName>
</protein>
<feature type="region of interest" description="Disordered" evidence="1">
    <location>
        <begin position="1"/>
        <end position="52"/>
    </location>
</feature>
<dbReference type="EMBL" id="ML769591">
    <property type="protein sequence ID" value="KAE9392627.1"/>
    <property type="molecule type" value="Genomic_DNA"/>
</dbReference>
<reference evidence="2" key="1">
    <citation type="journal article" date="2019" name="Environ. Microbiol.">
        <title>Fungal ecological strategies reflected in gene transcription - a case study of two litter decomposers.</title>
        <authorList>
            <person name="Barbi F."/>
            <person name="Kohler A."/>
            <person name="Barry K."/>
            <person name="Baskaran P."/>
            <person name="Daum C."/>
            <person name="Fauchery L."/>
            <person name="Ihrmark K."/>
            <person name="Kuo A."/>
            <person name="LaButti K."/>
            <person name="Lipzen A."/>
            <person name="Morin E."/>
            <person name="Grigoriev I.V."/>
            <person name="Henrissat B."/>
            <person name="Lindahl B."/>
            <person name="Martin F."/>
        </authorList>
    </citation>
    <scope>NUCLEOTIDE SEQUENCE</scope>
    <source>
        <strain evidence="2">JB14</strain>
    </source>
</reference>
<feature type="compositionally biased region" description="Polar residues" evidence="1">
    <location>
        <begin position="28"/>
        <end position="52"/>
    </location>
</feature>
<dbReference type="Proteomes" id="UP000799118">
    <property type="component" value="Unassembled WGS sequence"/>
</dbReference>
<organism evidence="2 3">
    <name type="scientific">Gymnopus androsaceus JB14</name>
    <dbReference type="NCBI Taxonomy" id="1447944"/>
    <lineage>
        <taxon>Eukaryota</taxon>
        <taxon>Fungi</taxon>
        <taxon>Dikarya</taxon>
        <taxon>Basidiomycota</taxon>
        <taxon>Agaricomycotina</taxon>
        <taxon>Agaricomycetes</taxon>
        <taxon>Agaricomycetidae</taxon>
        <taxon>Agaricales</taxon>
        <taxon>Marasmiineae</taxon>
        <taxon>Omphalotaceae</taxon>
        <taxon>Gymnopus</taxon>
    </lineage>
</organism>
<dbReference type="AlphaFoldDB" id="A0A6A4H650"/>
<keyword evidence="3" id="KW-1185">Reference proteome</keyword>
<proteinExistence type="predicted"/>
<name>A0A6A4H650_9AGAR</name>